<feature type="region of interest" description="Disordered" evidence="1">
    <location>
        <begin position="566"/>
        <end position="587"/>
    </location>
</feature>
<accession>A0ABN7T036</accession>
<keyword evidence="5" id="KW-1185">Reference proteome</keyword>
<feature type="transmembrane region" description="Helical" evidence="2">
    <location>
        <begin position="442"/>
        <end position="463"/>
    </location>
</feature>
<dbReference type="Proteomes" id="UP001158576">
    <property type="component" value="Chromosome 1"/>
</dbReference>
<protein>
    <submittedName>
        <fullName evidence="4">Oidioi.mRNA.OKI2018_I69.chr1.g3257.t1.cds</fullName>
    </submittedName>
</protein>
<keyword evidence="3" id="KW-0732">Signal</keyword>
<name>A0ABN7T036_OIKDI</name>
<keyword evidence="2" id="KW-0472">Membrane</keyword>
<feature type="chain" id="PRO_5046923708" evidence="3">
    <location>
        <begin position="19"/>
        <end position="587"/>
    </location>
</feature>
<dbReference type="EMBL" id="OU015566">
    <property type="protein sequence ID" value="CAG5107311.1"/>
    <property type="molecule type" value="Genomic_DNA"/>
</dbReference>
<proteinExistence type="predicted"/>
<evidence type="ECO:0000313" key="4">
    <source>
        <dbReference type="EMBL" id="CAG5107311.1"/>
    </source>
</evidence>
<feature type="compositionally biased region" description="Basic and acidic residues" evidence="1">
    <location>
        <begin position="572"/>
        <end position="587"/>
    </location>
</feature>
<keyword evidence="2" id="KW-1133">Transmembrane helix</keyword>
<evidence type="ECO:0000256" key="3">
    <source>
        <dbReference type="SAM" id="SignalP"/>
    </source>
</evidence>
<organism evidence="4 5">
    <name type="scientific">Oikopleura dioica</name>
    <name type="common">Tunicate</name>
    <dbReference type="NCBI Taxonomy" id="34765"/>
    <lineage>
        <taxon>Eukaryota</taxon>
        <taxon>Metazoa</taxon>
        <taxon>Chordata</taxon>
        <taxon>Tunicata</taxon>
        <taxon>Appendicularia</taxon>
        <taxon>Copelata</taxon>
        <taxon>Oikopleuridae</taxon>
        <taxon>Oikopleura</taxon>
    </lineage>
</organism>
<feature type="transmembrane region" description="Helical" evidence="2">
    <location>
        <begin position="377"/>
        <end position="395"/>
    </location>
</feature>
<feature type="signal peptide" evidence="3">
    <location>
        <begin position="1"/>
        <end position="18"/>
    </location>
</feature>
<feature type="transmembrane region" description="Helical" evidence="2">
    <location>
        <begin position="336"/>
        <end position="356"/>
    </location>
</feature>
<feature type="transmembrane region" description="Helical" evidence="2">
    <location>
        <begin position="533"/>
        <end position="553"/>
    </location>
</feature>
<gene>
    <name evidence="4" type="ORF">OKIOD_LOCUS12022</name>
</gene>
<feature type="transmembrane region" description="Helical" evidence="2">
    <location>
        <begin position="294"/>
        <end position="316"/>
    </location>
</feature>
<evidence type="ECO:0000256" key="1">
    <source>
        <dbReference type="SAM" id="MobiDB-lite"/>
    </source>
</evidence>
<keyword evidence="2" id="KW-0812">Transmembrane</keyword>
<evidence type="ECO:0000313" key="5">
    <source>
        <dbReference type="Proteomes" id="UP001158576"/>
    </source>
</evidence>
<reference evidence="4 5" key="1">
    <citation type="submission" date="2021-04" db="EMBL/GenBank/DDBJ databases">
        <authorList>
            <person name="Bliznina A."/>
        </authorList>
    </citation>
    <scope>NUCLEOTIDE SEQUENCE [LARGE SCALE GENOMIC DNA]</scope>
</reference>
<feature type="transmembrane region" description="Helical" evidence="2">
    <location>
        <begin position="260"/>
        <end position="282"/>
    </location>
</feature>
<evidence type="ECO:0000256" key="2">
    <source>
        <dbReference type="SAM" id="Phobius"/>
    </source>
</evidence>
<sequence length="587" mass="66146">MKTLEFLLLALTDARILGLYNGSLLVEKSFAEDSLFRRRFYVEFEDDADFNLTVDTTDPFKLVIGYENYLFNSFGDDSSVSVKVGKQVDKGISEITENWIEIQFEDQEKPISAELNVVTSTESLSAPLLSGSLSSSEQERNKLFTGSYGANLRNILSVSTSVIIPDFPSNIDYATVRETIVNFFKMDAVNQVQVVDVRNSSHGVVFDVSIGVLVPQAKTFLQGWKVYITDLFRMLQVENGVDASFTAPIYKVEAPRAKKAFIAIVTLCSAIIVGFLVAFFVVGLRKEMTKKEILGGWFLINFRPSLLVMAEMLLWWGYSEQLNMIYPSRDSFGIGFVFIAAFGFICSCGRSVAYLLRINRGNKEWTLPWSQGNIANIIGILFHDIPVPFAVYFYYTKYYSVLSSFKLTVMVFQAAHMTLFLKYFKTQRAENVAKRKEGTFSLGHGLTSLLFFFALLSQIMMFARTVALQTGRLAVMSGSKISAVVRKDFTPNYPNFEDVIGRSCMDTLLDENGAFVNTPKPFRSTCLNGIETGIIVIFGITLFIGLLTLPVYGHAYFKMRRSKTYQDTQPMDQRKDQVEEVPKTTTN</sequence>
<feature type="transmembrane region" description="Helical" evidence="2">
    <location>
        <begin position="401"/>
        <end position="421"/>
    </location>
</feature>